<protein>
    <submittedName>
        <fullName evidence="2">Nuclear transport factor 2 family protein</fullName>
    </submittedName>
</protein>
<organism evidence="2">
    <name type="scientific">Kribbella sp. HUAS MG21</name>
    <dbReference type="NCBI Taxonomy" id="3160966"/>
    <lineage>
        <taxon>Bacteria</taxon>
        <taxon>Bacillati</taxon>
        <taxon>Actinomycetota</taxon>
        <taxon>Actinomycetes</taxon>
        <taxon>Propionibacteriales</taxon>
        <taxon>Kribbellaceae</taxon>
        <taxon>Kribbella</taxon>
    </lineage>
</organism>
<dbReference type="Gene3D" id="3.10.450.50">
    <property type="match status" value="1"/>
</dbReference>
<evidence type="ECO:0000259" key="1">
    <source>
        <dbReference type="Pfam" id="PF12680"/>
    </source>
</evidence>
<evidence type="ECO:0000313" key="2">
    <source>
        <dbReference type="EMBL" id="XBV25988.1"/>
    </source>
</evidence>
<name>A0AAU7TGV4_9ACTN</name>
<sequence>MTSSLEQLATRYGEAWNTHDVDRIMALHTTDTVFRLHLNAAPEVVGADAVRSAFGGLLALFPDIVFRTETETFGNDFLVNQTRITATLATPMPFGELVAQPNGRPMTFTGVDVITVVDGLVQRKETYLDIGAAQQLGLLGKVAV</sequence>
<accession>A0AAU7TGV4</accession>
<proteinExistence type="predicted"/>
<gene>
    <name evidence="2" type="ORF">ABN611_06080</name>
</gene>
<dbReference type="Pfam" id="PF12680">
    <property type="entry name" value="SnoaL_2"/>
    <property type="match status" value="1"/>
</dbReference>
<dbReference type="InterPro" id="IPR032710">
    <property type="entry name" value="NTF2-like_dom_sf"/>
</dbReference>
<dbReference type="InterPro" id="IPR037401">
    <property type="entry name" value="SnoaL-like"/>
</dbReference>
<dbReference type="RefSeq" id="WP_350278795.1">
    <property type="nucleotide sequence ID" value="NZ_CP158165.1"/>
</dbReference>
<feature type="domain" description="SnoaL-like" evidence="1">
    <location>
        <begin position="10"/>
        <end position="122"/>
    </location>
</feature>
<dbReference type="EMBL" id="CP158165">
    <property type="protein sequence ID" value="XBV25988.1"/>
    <property type="molecule type" value="Genomic_DNA"/>
</dbReference>
<dbReference type="AlphaFoldDB" id="A0AAU7TGV4"/>
<dbReference type="SUPFAM" id="SSF54427">
    <property type="entry name" value="NTF2-like"/>
    <property type="match status" value="1"/>
</dbReference>
<reference evidence="2" key="1">
    <citation type="submission" date="2024-06" db="EMBL/GenBank/DDBJ databases">
        <title>Kribbella sp. strain HUAS MG21 genome sequences.</title>
        <authorList>
            <person name="Mo P."/>
        </authorList>
    </citation>
    <scope>NUCLEOTIDE SEQUENCE</scope>
    <source>
        <strain evidence="2">HUAS MG21</strain>
    </source>
</reference>